<dbReference type="InterPro" id="IPR023214">
    <property type="entry name" value="HAD_sf"/>
</dbReference>
<dbReference type="AlphaFoldDB" id="A0A2A4YTB6"/>
<dbReference type="Pfam" id="PF13242">
    <property type="entry name" value="Hydrolase_like"/>
    <property type="match status" value="1"/>
</dbReference>
<dbReference type="NCBIfam" id="TIGR01460">
    <property type="entry name" value="HAD-SF-IIA"/>
    <property type="match status" value="1"/>
</dbReference>
<comment type="caution">
    <text evidence="1">The sequence shown here is derived from an EMBL/GenBank/DDBJ whole genome shotgun (WGS) entry which is preliminary data.</text>
</comment>
<evidence type="ECO:0000313" key="1">
    <source>
        <dbReference type="EMBL" id="PCI97749.1"/>
    </source>
</evidence>
<dbReference type="PANTHER" id="PTHR19288:SF90">
    <property type="entry name" value="OS08G0542600 PROTEIN"/>
    <property type="match status" value="1"/>
</dbReference>
<dbReference type="GO" id="GO:0005737">
    <property type="term" value="C:cytoplasm"/>
    <property type="evidence" value="ECO:0007669"/>
    <property type="project" value="TreeGrafter"/>
</dbReference>
<name>A0A2A4YTB6_9PROT</name>
<proteinExistence type="predicted"/>
<gene>
    <name evidence="2" type="ORF">COB13_02665</name>
    <name evidence="1" type="ORF">COB13_15235</name>
</gene>
<reference key="1">
    <citation type="submission" date="2017-08" db="EMBL/GenBank/DDBJ databases">
        <title>A dynamic microbial community with high functional redundancy inhabits the cold, oxic subseafloor aquifer.</title>
        <authorList>
            <person name="Tully B.J."/>
            <person name="Wheat C.G."/>
            <person name="Glazer B.T."/>
            <person name="Huber J.A."/>
        </authorList>
    </citation>
    <scope>NUCLEOTIDE SEQUENCE [LARGE SCALE GENOMIC DNA]</scope>
</reference>
<dbReference type="SUPFAM" id="SSF56784">
    <property type="entry name" value="HAD-like"/>
    <property type="match status" value="1"/>
</dbReference>
<accession>A0A2A4YTB6</accession>
<dbReference type="EMBL" id="NVUS01000027">
    <property type="protein sequence ID" value="PCI97749.1"/>
    <property type="molecule type" value="Genomic_DNA"/>
</dbReference>
<evidence type="ECO:0000313" key="2">
    <source>
        <dbReference type="EMBL" id="PCJ03541.1"/>
    </source>
</evidence>
<dbReference type="InterPro" id="IPR006357">
    <property type="entry name" value="HAD-SF_hydro_IIA"/>
</dbReference>
<dbReference type="NCBIfam" id="TIGR01459">
    <property type="entry name" value="HAD-SF-IIA-hyp4"/>
    <property type="match status" value="1"/>
</dbReference>
<reference evidence="1" key="2">
    <citation type="journal article" date="2018" name="ISME J.">
        <title>A dynamic microbial community with high functional redundancy inhabits the cold, oxic subseafloor aquifer.</title>
        <authorList>
            <person name="Tully B.J."/>
            <person name="Wheat C.G."/>
            <person name="Glazer B.T."/>
            <person name="Huber J.A."/>
        </authorList>
    </citation>
    <scope>NUCLEOTIDE SEQUENCE</scope>
    <source>
        <strain evidence="1">NORP83</strain>
    </source>
</reference>
<dbReference type="PANTHER" id="PTHR19288">
    <property type="entry name" value="4-NITROPHENYLPHOSPHATASE-RELATED"/>
    <property type="match status" value="1"/>
</dbReference>
<protein>
    <submittedName>
        <fullName evidence="1">TIGR01459 family HAD-type hydrolase</fullName>
    </submittedName>
</protein>
<dbReference type="InterPro" id="IPR036412">
    <property type="entry name" value="HAD-like_sf"/>
</dbReference>
<dbReference type="InterPro" id="IPR006356">
    <property type="entry name" value="HAD-SF_hydro_IIA_hyp3"/>
</dbReference>
<dbReference type="Gene3D" id="3.40.50.1000">
    <property type="entry name" value="HAD superfamily/HAD-like"/>
    <property type="match status" value="2"/>
</dbReference>
<organism evidence="1">
    <name type="scientific">OCS116 cluster bacterium</name>
    <dbReference type="NCBI Taxonomy" id="2030921"/>
    <lineage>
        <taxon>Bacteria</taxon>
        <taxon>Pseudomonadati</taxon>
        <taxon>Pseudomonadota</taxon>
        <taxon>Alphaproteobacteria</taxon>
        <taxon>OCS116 cluster</taxon>
    </lineage>
</organism>
<dbReference type="GO" id="GO:0016791">
    <property type="term" value="F:phosphatase activity"/>
    <property type="evidence" value="ECO:0007669"/>
    <property type="project" value="TreeGrafter"/>
</dbReference>
<keyword evidence="1" id="KW-0378">Hydrolase</keyword>
<dbReference type="EMBL" id="NVUS01000002">
    <property type="protein sequence ID" value="PCJ03541.1"/>
    <property type="molecule type" value="Genomic_DNA"/>
</dbReference>
<dbReference type="Pfam" id="PF13344">
    <property type="entry name" value="Hydrolase_6"/>
    <property type="match status" value="1"/>
</dbReference>
<sequence length="294" mass="32692">MRKIKNLNEIIDDYDAILSDVWGVVHNGIEPFKTSVQALKAARDKGKKVILITNAPSPSSQVIDHLKYKIGAGDDFYDDIITSGDVAKTIIDGWHDKKCFHLGLRDSDTEAVQPGFEELVDLDRADYVLCTFLARTDEVDVKDYLPLLKTMKQKGLPFLCSNPDAVVDVGGTLYYCAGTLAQMYEEIDGEVIYTGKPHDTIYQEALKKLAALDSADIKPQKILIIGDSLSTDVPGANRLGADMLFVADGIHAREFEQAYVAGDMNVFSPEFMTFIEERIKLRSVKVQYYIAQLA</sequence>